<reference evidence="1 2" key="1">
    <citation type="submission" date="2015-12" db="EMBL/GenBank/DDBJ databases">
        <title>Draft genome sequence of Acidibacillus ferrooxidans ITV001, isolated from a chalcopyrite acid mine drainage site in Brazil.</title>
        <authorList>
            <person name="Dall'Agnol H."/>
            <person name="Nancucheo I."/>
            <person name="Johnson B."/>
            <person name="Oliveira R."/>
            <person name="Leite L."/>
            <person name="Pylro V."/>
            <person name="Nunes G.L."/>
            <person name="Tzotzos G."/>
            <person name="Fernandes G.R."/>
            <person name="Dutra J."/>
            <person name="Orellana S.C."/>
            <person name="Oliveira G."/>
        </authorList>
    </citation>
    <scope>NUCLEOTIDE SEQUENCE [LARGE SCALE GENOMIC DNA]</scope>
    <source>
        <strain evidence="2">ITV01</strain>
    </source>
</reference>
<evidence type="ECO:0000313" key="1">
    <source>
        <dbReference type="EMBL" id="KUO96332.1"/>
    </source>
</evidence>
<comment type="caution">
    <text evidence="1">The sequence shown here is derived from an EMBL/GenBank/DDBJ whole genome shotgun (WGS) entry which is preliminary data.</text>
</comment>
<proteinExistence type="predicted"/>
<keyword evidence="2" id="KW-1185">Reference proteome</keyword>
<gene>
    <name evidence="1" type="ORF">ATW55_03770</name>
</gene>
<dbReference type="AlphaFoldDB" id="A0A101XRR4"/>
<sequence>MDEFINQVRAGQKNLIALYAFVAASQFWVAGTIHRSIPRVTTWQCNWCDRNSWRDLLVAW</sequence>
<name>A0A101XRR4_9BACL</name>
<accession>A0A101XRR4</accession>
<protein>
    <submittedName>
        <fullName evidence="1">Uncharacterized protein</fullName>
    </submittedName>
</protein>
<dbReference type="Proteomes" id="UP000053557">
    <property type="component" value="Unassembled WGS sequence"/>
</dbReference>
<organism evidence="1 2">
    <name type="scientific">Ferroacidibacillus organovorans</name>
    <dbReference type="NCBI Taxonomy" id="1765683"/>
    <lineage>
        <taxon>Bacteria</taxon>
        <taxon>Bacillati</taxon>
        <taxon>Bacillota</taxon>
        <taxon>Bacilli</taxon>
        <taxon>Bacillales</taxon>
        <taxon>Alicyclobacillaceae</taxon>
        <taxon>Ferroacidibacillus</taxon>
    </lineage>
</organism>
<evidence type="ECO:0000313" key="2">
    <source>
        <dbReference type="Proteomes" id="UP000053557"/>
    </source>
</evidence>
<dbReference type="EMBL" id="LPVJ01000019">
    <property type="protein sequence ID" value="KUO96332.1"/>
    <property type="molecule type" value="Genomic_DNA"/>
</dbReference>